<protein>
    <submittedName>
        <fullName evidence="1">Uncharacterized protein</fullName>
    </submittedName>
</protein>
<accession>A0AAV4V1A0</accession>
<evidence type="ECO:0000313" key="1">
    <source>
        <dbReference type="EMBL" id="GIY63736.1"/>
    </source>
</evidence>
<dbReference type="Proteomes" id="UP001054945">
    <property type="component" value="Unassembled WGS sequence"/>
</dbReference>
<reference evidence="1 2" key="1">
    <citation type="submission" date="2021-06" db="EMBL/GenBank/DDBJ databases">
        <title>Caerostris extrusa draft genome.</title>
        <authorList>
            <person name="Kono N."/>
            <person name="Arakawa K."/>
        </authorList>
    </citation>
    <scope>NUCLEOTIDE SEQUENCE [LARGE SCALE GENOMIC DNA]</scope>
</reference>
<sequence length="108" mass="12360">MTYSFNIIIDYPVANSFSQFTKSNRKHGRCHDPSRLNENDDPYHGHSFPLPIIMSTLADNALDFGFDLISMTSGYKAVEKSLDCTQRRRLIDLFFDVIDVMESLTTTC</sequence>
<dbReference type="EMBL" id="BPLR01013780">
    <property type="protein sequence ID" value="GIY63736.1"/>
    <property type="molecule type" value="Genomic_DNA"/>
</dbReference>
<organism evidence="1 2">
    <name type="scientific">Caerostris extrusa</name>
    <name type="common">Bark spider</name>
    <name type="synonym">Caerostris bankana</name>
    <dbReference type="NCBI Taxonomy" id="172846"/>
    <lineage>
        <taxon>Eukaryota</taxon>
        <taxon>Metazoa</taxon>
        <taxon>Ecdysozoa</taxon>
        <taxon>Arthropoda</taxon>
        <taxon>Chelicerata</taxon>
        <taxon>Arachnida</taxon>
        <taxon>Araneae</taxon>
        <taxon>Araneomorphae</taxon>
        <taxon>Entelegynae</taxon>
        <taxon>Araneoidea</taxon>
        <taxon>Araneidae</taxon>
        <taxon>Caerostris</taxon>
    </lineage>
</organism>
<gene>
    <name evidence="1" type="ORF">CEXT_685071</name>
</gene>
<name>A0AAV4V1A0_CAEEX</name>
<keyword evidence="2" id="KW-1185">Reference proteome</keyword>
<dbReference type="AlphaFoldDB" id="A0AAV4V1A0"/>
<comment type="caution">
    <text evidence="1">The sequence shown here is derived from an EMBL/GenBank/DDBJ whole genome shotgun (WGS) entry which is preliminary data.</text>
</comment>
<evidence type="ECO:0000313" key="2">
    <source>
        <dbReference type="Proteomes" id="UP001054945"/>
    </source>
</evidence>
<proteinExistence type="predicted"/>